<dbReference type="EMBL" id="JANAKD010000011">
    <property type="protein sequence ID" value="KAJ3499408.1"/>
    <property type="molecule type" value="Genomic_DNA"/>
</dbReference>
<accession>A0ACC1R6R4</accession>
<proteinExistence type="predicted"/>
<gene>
    <name evidence="1" type="ORF">NLG97_g345</name>
</gene>
<protein>
    <submittedName>
        <fullName evidence="1">Uncharacterized protein</fullName>
    </submittedName>
</protein>
<reference evidence="1" key="1">
    <citation type="submission" date="2022-07" db="EMBL/GenBank/DDBJ databases">
        <title>Genome Sequence of Lecanicillium saksenae.</title>
        <authorList>
            <person name="Buettner E."/>
        </authorList>
    </citation>
    <scope>NUCLEOTIDE SEQUENCE</scope>
    <source>
        <strain evidence="1">VT-O1</strain>
    </source>
</reference>
<name>A0ACC1R6R4_9HYPO</name>
<sequence length="226" mass="24929">MPYQSTQPVMQAHLNSRLQARRAQQQQQQRVPQDLSLRSSHLAPRKFSRQSGVAPGAVALQQGVRASGVRVGHGTETGHAPMANTMSGALPSNASSDDFMKTIHELQSQIDSLRQSKGQEETQSLSDPNYNDQNGAPSAVEYDEHIQEIEFLRKEVEDGTQEMNALRQDVENGKRVMEQHGKDTESLKKMVNESLGSVRDQLSVLLNTGPFPGEPDLFAYPPLPSV</sequence>
<keyword evidence="2" id="KW-1185">Reference proteome</keyword>
<evidence type="ECO:0000313" key="1">
    <source>
        <dbReference type="EMBL" id="KAJ3499408.1"/>
    </source>
</evidence>
<comment type="caution">
    <text evidence="1">The sequence shown here is derived from an EMBL/GenBank/DDBJ whole genome shotgun (WGS) entry which is preliminary data.</text>
</comment>
<organism evidence="1 2">
    <name type="scientific">Lecanicillium saksenae</name>
    <dbReference type="NCBI Taxonomy" id="468837"/>
    <lineage>
        <taxon>Eukaryota</taxon>
        <taxon>Fungi</taxon>
        <taxon>Dikarya</taxon>
        <taxon>Ascomycota</taxon>
        <taxon>Pezizomycotina</taxon>
        <taxon>Sordariomycetes</taxon>
        <taxon>Hypocreomycetidae</taxon>
        <taxon>Hypocreales</taxon>
        <taxon>Cordycipitaceae</taxon>
        <taxon>Lecanicillium</taxon>
    </lineage>
</organism>
<dbReference type="Proteomes" id="UP001148737">
    <property type="component" value="Unassembled WGS sequence"/>
</dbReference>
<evidence type="ECO:0000313" key="2">
    <source>
        <dbReference type="Proteomes" id="UP001148737"/>
    </source>
</evidence>